<dbReference type="RefSeq" id="WP_115585282.1">
    <property type="nucleotide sequence ID" value="NZ_CP025544.1"/>
</dbReference>
<sequence>MRRNVATILFLLVSFFIYVAVICLRENSSLPSHIEQVKPELDLNLSYFHQVSLQKYRLPSFYSPISIVAVPSCHDAHAHYLTSAVYQSISKHLVDHVILILQSEDHVFHGVALPTHRAVEKIFIHNTLHTDSIEQLSEHVLFHYYDAVYHAPKNLELQLAYMRYYFDAKTLITPVIMGQVTDENLVEIADQLAQIANEKTLIVVAVNIKSNQNVAAQSAFHQQSQLEMYASDTSVIQAIQGVPAGNNDISTGCLYGKYGYILLLKLLQLEKYSNVNSHFVGYDQSEQRQLQQSYAAFVYEQNKAKGYKNYIGYYEQQQLIGIAYDALHELFEPCKVKKSHMISYEMTQPHGAFVSLYAMSDHGTLLRGCMGVMTCQEPLSEIIAEMAKQAATLDHRFYVLKYQELKSTMVSISLVTNLTQVTDFSTIHQSDGIIFEYGDCSAVTFGSKDFHDTWSYQHVLTDLCFQSSVAAQSWQQPDAKIFTFNSIDFQ</sequence>
<dbReference type="Pfam" id="PF01875">
    <property type="entry name" value="Memo"/>
    <property type="match status" value="1"/>
</dbReference>
<evidence type="ECO:0000313" key="3">
    <source>
        <dbReference type="Proteomes" id="UP000254834"/>
    </source>
</evidence>
<dbReference type="InterPro" id="IPR002737">
    <property type="entry name" value="MEMO1_fam"/>
</dbReference>
<organism evidence="2 3">
    <name type="scientific">Candidatus Chromulinivorax destructor</name>
    <dbReference type="NCBI Taxonomy" id="2066483"/>
    <lineage>
        <taxon>Bacteria</taxon>
        <taxon>Candidatus Babelota</taxon>
        <taxon>Candidatus Babeliae</taxon>
        <taxon>Candidatus Babeliales</taxon>
        <taxon>Candidatus Chromulinivoraceae</taxon>
        <taxon>Candidatus Chromulinivorax</taxon>
    </lineage>
</organism>
<reference evidence="2 3" key="1">
    <citation type="submission" date="2017-12" db="EMBL/GenBank/DDBJ databases">
        <title>Chromulinavorax destructans is a abundant pathogen of dominant heterotrophic picoflagllates.</title>
        <authorList>
            <person name="Deeg C.M."/>
            <person name="Zimmer M."/>
            <person name="Suttle C.A."/>
        </authorList>
    </citation>
    <scope>NUCLEOTIDE SEQUENCE [LARGE SCALE GENOMIC DNA]</scope>
    <source>
        <strain evidence="2 3">SeV1</strain>
    </source>
</reference>
<protein>
    <submittedName>
        <fullName evidence="2">AmmeMemoRadiSam system protein B</fullName>
    </submittedName>
</protein>
<dbReference type="NCBIfam" id="TIGR04336">
    <property type="entry name" value="AmmeMemoSam_B"/>
    <property type="match status" value="1"/>
</dbReference>
<dbReference type="InterPro" id="IPR036071">
    <property type="entry name" value="AMMECR1_dom_sf"/>
</dbReference>
<dbReference type="PROSITE" id="PS51112">
    <property type="entry name" value="AMMECR1"/>
    <property type="match status" value="1"/>
</dbReference>
<dbReference type="Gene3D" id="3.30.700.20">
    <property type="entry name" value="Hypothetical protein ph0010, domain 1"/>
    <property type="match status" value="1"/>
</dbReference>
<keyword evidence="3" id="KW-1185">Reference proteome</keyword>
<gene>
    <name evidence="2" type="primary">amrB</name>
    <name evidence="2" type="ORF">C0J27_00680</name>
</gene>
<dbReference type="Gene3D" id="3.40.830.10">
    <property type="entry name" value="LigB-like"/>
    <property type="match status" value="1"/>
</dbReference>
<dbReference type="SUPFAM" id="SSF143447">
    <property type="entry name" value="AMMECR1-like"/>
    <property type="match status" value="1"/>
</dbReference>
<feature type="domain" description="AMMECR1" evidence="1">
    <location>
        <begin position="308"/>
        <end position="490"/>
    </location>
</feature>
<dbReference type="AlphaFoldDB" id="A0A345ZAF0"/>
<accession>A0A345ZAF0</accession>
<dbReference type="Proteomes" id="UP000254834">
    <property type="component" value="Chromosome"/>
</dbReference>
<dbReference type="KEGG" id="cdes:C0J27_00680"/>
<dbReference type="Pfam" id="PF01871">
    <property type="entry name" value="AMMECR1"/>
    <property type="match status" value="1"/>
</dbReference>
<dbReference type="Gene3D" id="3.30.1490.150">
    <property type="entry name" value="Hypothetical protein ph0010, domain 2"/>
    <property type="match status" value="1"/>
</dbReference>
<proteinExistence type="predicted"/>
<dbReference type="OrthoDB" id="9782820at2"/>
<dbReference type="InterPro" id="IPR002733">
    <property type="entry name" value="AMMECR1_domain"/>
</dbReference>
<evidence type="ECO:0000259" key="1">
    <source>
        <dbReference type="PROSITE" id="PS51112"/>
    </source>
</evidence>
<name>A0A345ZAF0_9BACT</name>
<evidence type="ECO:0000313" key="2">
    <source>
        <dbReference type="EMBL" id="AXK60267.1"/>
    </source>
</evidence>
<dbReference type="EMBL" id="CP025544">
    <property type="protein sequence ID" value="AXK60267.1"/>
    <property type="molecule type" value="Genomic_DNA"/>
</dbReference>
<dbReference type="InterPro" id="IPR027485">
    <property type="entry name" value="AMMECR1_N"/>
</dbReference>